<feature type="compositionally biased region" description="Basic residues" evidence="1">
    <location>
        <begin position="99"/>
        <end position="116"/>
    </location>
</feature>
<gene>
    <name evidence="2" type="ORF">CEPIT_LOCUS22190</name>
</gene>
<name>A0AAV0E6T4_9ASTE</name>
<protein>
    <recommendedName>
        <fullName evidence="4">Translocon at the inner envelope membrane of chloroplasts 214</fullName>
    </recommendedName>
</protein>
<dbReference type="AlphaFoldDB" id="A0AAV0E6T4"/>
<organism evidence="2 3">
    <name type="scientific">Cuscuta epithymum</name>
    <dbReference type="NCBI Taxonomy" id="186058"/>
    <lineage>
        <taxon>Eukaryota</taxon>
        <taxon>Viridiplantae</taxon>
        <taxon>Streptophyta</taxon>
        <taxon>Embryophyta</taxon>
        <taxon>Tracheophyta</taxon>
        <taxon>Spermatophyta</taxon>
        <taxon>Magnoliopsida</taxon>
        <taxon>eudicotyledons</taxon>
        <taxon>Gunneridae</taxon>
        <taxon>Pentapetalae</taxon>
        <taxon>asterids</taxon>
        <taxon>lamiids</taxon>
        <taxon>Solanales</taxon>
        <taxon>Convolvulaceae</taxon>
        <taxon>Cuscuteae</taxon>
        <taxon>Cuscuta</taxon>
        <taxon>Cuscuta subgen. Cuscuta</taxon>
    </lineage>
</organism>
<keyword evidence="3" id="KW-1185">Reference proteome</keyword>
<evidence type="ECO:0000313" key="2">
    <source>
        <dbReference type="EMBL" id="CAH9118241.1"/>
    </source>
</evidence>
<feature type="region of interest" description="Disordered" evidence="1">
    <location>
        <begin position="95"/>
        <end position="116"/>
    </location>
</feature>
<dbReference type="EMBL" id="CAMAPF010000769">
    <property type="protein sequence ID" value="CAH9118241.1"/>
    <property type="molecule type" value="Genomic_DNA"/>
</dbReference>
<dbReference type="Proteomes" id="UP001152523">
    <property type="component" value="Unassembled WGS sequence"/>
</dbReference>
<proteinExistence type="predicted"/>
<evidence type="ECO:0000256" key="1">
    <source>
        <dbReference type="SAM" id="MobiDB-lite"/>
    </source>
</evidence>
<accession>A0AAV0E6T4</accession>
<sequence length="116" mass="13652">MEEIVKIEQIFKNEKDPFALLIQTNTEERNLVNSKNSLLDWMGLNEAILDRPLTAEELSVFPEFLWFVNIYKMKPWIIPSQSLISNLNLNDEMTNQKIGKIKNKNKDKKDKKKTEV</sequence>
<comment type="caution">
    <text evidence="2">The sequence shown here is derived from an EMBL/GenBank/DDBJ whole genome shotgun (WGS) entry which is preliminary data.</text>
</comment>
<evidence type="ECO:0000313" key="3">
    <source>
        <dbReference type="Proteomes" id="UP001152523"/>
    </source>
</evidence>
<evidence type="ECO:0008006" key="4">
    <source>
        <dbReference type="Google" id="ProtNLM"/>
    </source>
</evidence>
<reference evidence="2" key="1">
    <citation type="submission" date="2022-07" db="EMBL/GenBank/DDBJ databases">
        <authorList>
            <person name="Macas J."/>
            <person name="Novak P."/>
            <person name="Neumann P."/>
        </authorList>
    </citation>
    <scope>NUCLEOTIDE SEQUENCE</scope>
</reference>